<dbReference type="EMBL" id="JACHMO010000001">
    <property type="protein sequence ID" value="MBB5800284.1"/>
    <property type="molecule type" value="Genomic_DNA"/>
</dbReference>
<gene>
    <name evidence="1" type="ORF">F4560_000052</name>
</gene>
<proteinExistence type="predicted"/>
<protein>
    <submittedName>
        <fullName evidence="1">Uncharacterized protein</fullName>
    </submittedName>
</protein>
<dbReference type="AlphaFoldDB" id="A0A7W9HDI4"/>
<organism evidence="1 2">
    <name type="scientific">Saccharothrix ecbatanensis</name>
    <dbReference type="NCBI Taxonomy" id="1105145"/>
    <lineage>
        <taxon>Bacteria</taxon>
        <taxon>Bacillati</taxon>
        <taxon>Actinomycetota</taxon>
        <taxon>Actinomycetes</taxon>
        <taxon>Pseudonocardiales</taxon>
        <taxon>Pseudonocardiaceae</taxon>
        <taxon>Saccharothrix</taxon>
    </lineage>
</organism>
<evidence type="ECO:0000313" key="2">
    <source>
        <dbReference type="Proteomes" id="UP000552097"/>
    </source>
</evidence>
<dbReference type="Proteomes" id="UP000552097">
    <property type="component" value="Unassembled WGS sequence"/>
</dbReference>
<comment type="caution">
    <text evidence="1">The sequence shown here is derived from an EMBL/GenBank/DDBJ whole genome shotgun (WGS) entry which is preliminary data.</text>
</comment>
<keyword evidence="2" id="KW-1185">Reference proteome</keyword>
<name>A0A7W9HDI4_9PSEU</name>
<reference evidence="1 2" key="1">
    <citation type="submission" date="2020-08" db="EMBL/GenBank/DDBJ databases">
        <title>Sequencing the genomes of 1000 actinobacteria strains.</title>
        <authorList>
            <person name="Klenk H.-P."/>
        </authorList>
    </citation>
    <scope>NUCLEOTIDE SEQUENCE [LARGE SCALE GENOMIC DNA]</scope>
    <source>
        <strain evidence="1 2">DSM 45486</strain>
    </source>
</reference>
<sequence>MGLLPVLVTLQQGGRRLVWTVLDFADAAARPDRP</sequence>
<accession>A0A7W9HDI4</accession>
<evidence type="ECO:0000313" key="1">
    <source>
        <dbReference type="EMBL" id="MBB5800284.1"/>
    </source>
</evidence>